<keyword evidence="3" id="KW-1185">Reference proteome</keyword>
<name>A0A4Z2G0Y0_9TELE</name>
<organism evidence="2 3">
    <name type="scientific">Liparis tanakae</name>
    <name type="common">Tanaka's snailfish</name>
    <dbReference type="NCBI Taxonomy" id="230148"/>
    <lineage>
        <taxon>Eukaryota</taxon>
        <taxon>Metazoa</taxon>
        <taxon>Chordata</taxon>
        <taxon>Craniata</taxon>
        <taxon>Vertebrata</taxon>
        <taxon>Euteleostomi</taxon>
        <taxon>Actinopterygii</taxon>
        <taxon>Neopterygii</taxon>
        <taxon>Teleostei</taxon>
        <taxon>Neoteleostei</taxon>
        <taxon>Acanthomorphata</taxon>
        <taxon>Eupercaria</taxon>
        <taxon>Perciformes</taxon>
        <taxon>Cottioidei</taxon>
        <taxon>Cottales</taxon>
        <taxon>Liparidae</taxon>
        <taxon>Liparis</taxon>
    </lineage>
</organism>
<proteinExistence type="predicted"/>
<dbReference type="AlphaFoldDB" id="A0A4Z2G0Y0"/>
<sequence>MIHTLNFGPDREGEARRGDNFVRSCQWEFGSPVHIQPRRDEMELLIALVFVDGCVCERITILWFRLPRQPSLHKPGTTRSDFKNPELDGFTAGDKVTSAPPLGVCSEEETQTVPRKNRHSTSRRFGPVHQGATESIDPFEDLAGACLLAPTRVKLFSTRSFVERLVHTPVNILCATEITEEDFPLRNTSRDLHYQIPMQQESVAVTQKMHQENPILYAIFLYEAVENTSLCPWTGDARGAEETADRWKLSQDNRYLSGTRRVEQHSARETESQIQQ</sequence>
<dbReference type="Proteomes" id="UP000314294">
    <property type="component" value="Unassembled WGS sequence"/>
</dbReference>
<gene>
    <name evidence="2" type="ORF">EYF80_043027</name>
</gene>
<dbReference type="EMBL" id="SRLO01000774">
    <property type="protein sequence ID" value="TNN46775.1"/>
    <property type="molecule type" value="Genomic_DNA"/>
</dbReference>
<evidence type="ECO:0000313" key="2">
    <source>
        <dbReference type="EMBL" id="TNN46775.1"/>
    </source>
</evidence>
<evidence type="ECO:0000256" key="1">
    <source>
        <dbReference type="SAM" id="MobiDB-lite"/>
    </source>
</evidence>
<feature type="region of interest" description="Disordered" evidence="1">
    <location>
        <begin position="74"/>
        <end position="130"/>
    </location>
</feature>
<reference evidence="2 3" key="1">
    <citation type="submission" date="2019-03" db="EMBL/GenBank/DDBJ databases">
        <title>First draft genome of Liparis tanakae, snailfish: a comprehensive survey of snailfish specific genes.</title>
        <authorList>
            <person name="Kim W."/>
            <person name="Song I."/>
            <person name="Jeong J.-H."/>
            <person name="Kim D."/>
            <person name="Kim S."/>
            <person name="Ryu S."/>
            <person name="Song J.Y."/>
            <person name="Lee S.K."/>
        </authorList>
    </citation>
    <scope>NUCLEOTIDE SEQUENCE [LARGE SCALE GENOMIC DNA]</scope>
    <source>
        <tissue evidence="2">Muscle</tissue>
    </source>
</reference>
<comment type="caution">
    <text evidence="2">The sequence shown here is derived from an EMBL/GenBank/DDBJ whole genome shotgun (WGS) entry which is preliminary data.</text>
</comment>
<protein>
    <submittedName>
        <fullName evidence="2">Uncharacterized protein</fullName>
    </submittedName>
</protein>
<accession>A0A4Z2G0Y0</accession>
<evidence type="ECO:0000313" key="3">
    <source>
        <dbReference type="Proteomes" id="UP000314294"/>
    </source>
</evidence>